<evidence type="ECO:0000313" key="8">
    <source>
        <dbReference type="EMBL" id="GHJ85361.1"/>
    </source>
</evidence>
<accession>A0A8H3YF52</accession>
<comment type="caution">
    <text evidence="8">The sequence shown here is derived from an EMBL/GenBank/DDBJ whole genome shotgun (WGS) entry which is preliminary data.</text>
</comment>
<dbReference type="SUPFAM" id="SSF51430">
    <property type="entry name" value="NAD(P)-linked oxidoreductase"/>
    <property type="match status" value="1"/>
</dbReference>
<dbReference type="InterPro" id="IPR036812">
    <property type="entry name" value="NAD(P)_OxRdtase_dom_sf"/>
</dbReference>
<dbReference type="InterPro" id="IPR044494">
    <property type="entry name" value="AKR3C2/3"/>
</dbReference>
<reference evidence="8" key="1">
    <citation type="submission" date="2020-07" db="EMBL/GenBank/DDBJ databases">
        <title>Draft Genome Sequence of a Deep-Sea Yeast, Naganishia (Cryptococcus) liquefaciens strain N6.</title>
        <authorList>
            <person name="Han Y.W."/>
            <person name="Kajitani R."/>
            <person name="Morimoto H."/>
            <person name="Parhat M."/>
            <person name="Tsubouchi H."/>
            <person name="Bakenova O."/>
            <person name="Ogata M."/>
            <person name="Argunhan B."/>
            <person name="Aoki R."/>
            <person name="Kajiwara S."/>
            <person name="Itoh T."/>
            <person name="Iwasaki H."/>
        </authorList>
    </citation>
    <scope>NUCLEOTIDE SEQUENCE</scope>
    <source>
        <strain evidence="8">N6</strain>
    </source>
</reference>
<feature type="site" description="Lowers pKa of active site Tyr" evidence="6">
    <location>
        <position position="78"/>
    </location>
</feature>
<dbReference type="PROSITE" id="PS00062">
    <property type="entry name" value="ALDOKETO_REDUCTASE_2"/>
    <property type="match status" value="1"/>
</dbReference>
<evidence type="ECO:0000256" key="1">
    <source>
        <dbReference type="ARBA" id="ARBA00007905"/>
    </source>
</evidence>
<feature type="domain" description="NADP-dependent oxidoreductase" evidence="7">
    <location>
        <begin position="24"/>
        <end position="268"/>
    </location>
</feature>
<dbReference type="Pfam" id="PF00248">
    <property type="entry name" value="Aldo_ket_red"/>
    <property type="match status" value="1"/>
</dbReference>
<evidence type="ECO:0000259" key="7">
    <source>
        <dbReference type="Pfam" id="PF00248"/>
    </source>
</evidence>
<dbReference type="FunFam" id="3.20.20.100:FF:000002">
    <property type="entry name" value="2,5-diketo-D-gluconic acid reductase A"/>
    <property type="match status" value="1"/>
</dbReference>
<dbReference type="PRINTS" id="PR00069">
    <property type="entry name" value="ALDKETRDTASE"/>
</dbReference>
<sequence>MANLSNVKLNDGLQVPVLGYGTGTALYQKEAKDSVKMAYSEAHMHHIDCAEMYANEESVGQAIKELGVKRDDVFLTTKCGSADPRKSLEKSLKLLGVDQVDLYLIHSPELVKETGLGKSWQIMEELQKEGKTKSIGVSNYRVSDLEEVLKVAKVVPSVNQIEVHPYVYSKAQSLLDFCHSKGIHIESYGPLSTLIRAPGGPVDPVVKNIAQELGATEGQVLLKWAHQITHGGIVLTTSSKKERLEEQIKAFTEIKDLSDEQVQAIAEAGKQKLHRVFMQHMDS</sequence>
<evidence type="ECO:0000256" key="2">
    <source>
        <dbReference type="ARBA" id="ARBA00022857"/>
    </source>
</evidence>
<dbReference type="AlphaFoldDB" id="A0A8H3YF52"/>
<organism evidence="8 9">
    <name type="scientific">Naganishia liquefaciens</name>
    <dbReference type="NCBI Taxonomy" id="104408"/>
    <lineage>
        <taxon>Eukaryota</taxon>
        <taxon>Fungi</taxon>
        <taxon>Dikarya</taxon>
        <taxon>Basidiomycota</taxon>
        <taxon>Agaricomycotina</taxon>
        <taxon>Tremellomycetes</taxon>
        <taxon>Filobasidiales</taxon>
        <taxon>Filobasidiaceae</taxon>
        <taxon>Naganishia</taxon>
    </lineage>
</organism>
<evidence type="ECO:0000256" key="6">
    <source>
        <dbReference type="PIRSR" id="PIRSR000097-3"/>
    </source>
</evidence>
<feature type="binding site" evidence="5">
    <location>
        <position position="106"/>
    </location>
    <ligand>
        <name>substrate</name>
    </ligand>
</feature>
<evidence type="ECO:0000256" key="3">
    <source>
        <dbReference type="ARBA" id="ARBA00023002"/>
    </source>
</evidence>
<dbReference type="OrthoDB" id="416253at2759"/>
<evidence type="ECO:0000256" key="5">
    <source>
        <dbReference type="PIRSR" id="PIRSR000097-2"/>
    </source>
</evidence>
<dbReference type="GO" id="GO:0016652">
    <property type="term" value="F:oxidoreductase activity, acting on NAD(P)H as acceptor"/>
    <property type="evidence" value="ECO:0007669"/>
    <property type="project" value="InterPro"/>
</dbReference>
<dbReference type="InterPro" id="IPR023210">
    <property type="entry name" value="NADP_OxRdtase_dom"/>
</dbReference>
<comment type="similarity">
    <text evidence="1">Belongs to the aldo/keto reductase family.</text>
</comment>
<keyword evidence="3" id="KW-0560">Oxidoreductase</keyword>
<dbReference type="InterPro" id="IPR020471">
    <property type="entry name" value="AKR"/>
</dbReference>
<dbReference type="PANTHER" id="PTHR43827">
    <property type="entry name" value="2,5-DIKETO-D-GLUCONIC ACID REDUCTASE"/>
    <property type="match status" value="1"/>
</dbReference>
<protein>
    <recommendedName>
        <fullName evidence="7">NADP-dependent oxidoreductase domain-containing protein</fullName>
    </recommendedName>
</protein>
<gene>
    <name evidence="8" type="ORF">NliqN6_1763</name>
</gene>
<keyword evidence="2" id="KW-0521">NADP</keyword>
<dbReference type="Proteomes" id="UP000620104">
    <property type="component" value="Unassembled WGS sequence"/>
</dbReference>
<dbReference type="EMBL" id="BLZA01000011">
    <property type="protein sequence ID" value="GHJ85361.1"/>
    <property type="molecule type" value="Genomic_DNA"/>
</dbReference>
<proteinExistence type="inferred from homology"/>
<dbReference type="CDD" id="cd19120">
    <property type="entry name" value="AKR_AKR3C2-3"/>
    <property type="match status" value="1"/>
</dbReference>
<evidence type="ECO:0000313" key="9">
    <source>
        <dbReference type="Proteomes" id="UP000620104"/>
    </source>
</evidence>
<dbReference type="PIRSF" id="PIRSF000097">
    <property type="entry name" value="AKR"/>
    <property type="match status" value="1"/>
</dbReference>
<dbReference type="PANTHER" id="PTHR43827:SF3">
    <property type="entry name" value="NADP-DEPENDENT OXIDOREDUCTASE DOMAIN-CONTAINING PROTEIN"/>
    <property type="match status" value="1"/>
</dbReference>
<dbReference type="Gene3D" id="3.20.20.100">
    <property type="entry name" value="NADP-dependent oxidoreductase domain"/>
    <property type="match status" value="1"/>
</dbReference>
<keyword evidence="9" id="KW-1185">Reference proteome</keyword>
<dbReference type="InterPro" id="IPR018170">
    <property type="entry name" value="Aldo/ket_reductase_CS"/>
</dbReference>
<name>A0A8H3YF52_9TREE</name>
<dbReference type="GO" id="GO:0016616">
    <property type="term" value="F:oxidoreductase activity, acting on the CH-OH group of donors, NAD or NADP as acceptor"/>
    <property type="evidence" value="ECO:0007669"/>
    <property type="project" value="UniProtKB-ARBA"/>
</dbReference>
<evidence type="ECO:0000256" key="4">
    <source>
        <dbReference type="PIRSR" id="PIRSR000097-1"/>
    </source>
</evidence>
<feature type="active site" description="Proton donor" evidence="4">
    <location>
        <position position="53"/>
    </location>
</feature>